<evidence type="ECO:0000256" key="2">
    <source>
        <dbReference type="ARBA" id="ARBA00023027"/>
    </source>
</evidence>
<gene>
    <name evidence="5" type="ORF">DI598_10890</name>
</gene>
<evidence type="ECO:0000256" key="1">
    <source>
        <dbReference type="ARBA" id="ARBA00023002"/>
    </source>
</evidence>
<dbReference type="InterPro" id="IPR013328">
    <property type="entry name" value="6PGD_dom2"/>
</dbReference>
<proteinExistence type="predicted"/>
<sequence>MQLNIDNINSLKDTQLSLPTKESFQYPEKVLQFGTGVLLRGLPDYYIHKANQVGLFKGRVVVVKSTSSGGADSFSEQNGLYTVCLRGTIDGTIVEEDIVNNSISRVVNANTEWNNILETASNTELRIIISNTTEAGIVDSDDKITDVPPVSFPGKLLAVLLKRFEISPENNFVILPTELISNNGETLKKIVINLAKKNNVSTEFIDWIVTKNHFCNTLVDRIVPGAYHNENLSYEDKLMIMAEPFGLWAIESDSDEVKQILEFATIDKGIVIAPSIEKFKEIKLRLLNGAHTLSCALSILAGFDTVKQSMQNETFYQLIKTLLLEEIGPAIQSDTISENDITNFSNSVLDRFSNPFLEHKWLSIAVNYTEKFKLRCIPILEKWFNQYQSIPQIFSLGFAAYLQLLSSDVEISDKSQNTIRELWKSSSHPINAILKEKSLWDQDLTQYDGLEEKIKFYLDKNLKQNTMQSISSVLENTKISDEK</sequence>
<dbReference type="AlphaFoldDB" id="A0A2W5F1X1"/>
<dbReference type="NCBIfam" id="NF002969">
    <property type="entry name" value="PRK03643.1"/>
    <property type="match status" value="1"/>
</dbReference>
<reference evidence="5 6" key="1">
    <citation type="submission" date="2017-11" db="EMBL/GenBank/DDBJ databases">
        <title>Infants hospitalized years apart are colonized by the same room-sourced microbial strains.</title>
        <authorList>
            <person name="Brooks B."/>
            <person name="Olm M.R."/>
            <person name="Firek B.A."/>
            <person name="Baker R."/>
            <person name="Thomas B.C."/>
            <person name="Morowitz M.J."/>
            <person name="Banfield J.F."/>
        </authorList>
    </citation>
    <scope>NUCLEOTIDE SEQUENCE [LARGE SCALE GENOMIC DNA]</scope>
    <source>
        <strain evidence="5">S2_009_000_R2_76</strain>
    </source>
</reference>
<dbReference type="Gene3D" id="3.40.50.720">
    <property type="entry name" value="NAD(P)-binding Rossmann-like Domain"/>
    <property type="match status" value="1"/>
</dbReference>
<dbReference type="GO" id="GO:0019592">
    <property type="term" value="P:mannitol catabolic process"/>
    <property type="evidence" value="ECO:0007669"/>
    <property type="project" value="TreeGrafter"/>
</dbReference>
<keyword evidence="2" id="KW-0520">NAD</keyword>
<organism evidence="5 6">
    <name type="scientific">Pseudopedobacter saltans</name>
    <dbReference type="NCBI Taxonomy" id="151895"/>
    <lineage>
        <taxon>Bacteria</taxon>
        <taxon>Pseudomonadati</taxon>
        <taxon>Bacteroidota</taxon>
        <taxon>Sphingobacteriia</taxon>
        <taxon>Sphingobacteriales</taxon>
        <taxon>Sphingobacteriaceae</taxon>
        <taxon>Pseudopedobacter</taxon>
    </lineage>
</organism>
<dbReference type="SUPFAM" id="SSF48179">
    <property type="entry name" value="6-phosphogluconate dehydrogenase C-terminal domain-like"/>
    <property type="match status" value="1"/>
</dbReference>
<dbReference type="GO" id="GO:0005829">
    <property type="term" value="C:cytosol"/>
    <property type="evidence" value="ECO:0007669"/>
    <property type="project" value="TreeGrafter"/>
</dbReference>
<dbReference type="Pfam" id="PF01232">
    <property type="entry name" value="Mannitol_dh"/>
    <property type="match status" value="1"/>
</dbReference>
<dbReference type="InterPro" id="IPR013131">
    <property type="entry name" value="Mannitol_DH_N"/>
</dbReference>
<feature type="domain" description="Mannitol dehydrogenase N-terminal" evidence="3">
    <location>
        <begin position="29"/>
        <end position="252"/>
    </location>
</feature>
<evidence type="ECO:0000313" key="5">
    <source>
        <dbReference type="EMBL" id="PZP47590.1"/>
    </source>
</evidence>
<dbReference type="EMBL" id="QFOI01000189">
    <property type="protein sequence ID" value="PZP47590.1"/>
    <property type="molecule type" value="Genomic_DNA"/>
</dbReference>
<protein>
    <submittedName>
        <fullName evidence="5">Altronate oxidoreductase</fullName>
    </submittedName>
</protein>
<dbReference type="Pfam" id="PF08125">
    <property type="entry name" value="Mannitol_dh_C"/>
    <property type="match status" value="1"/>
</dbReference>
<dbReference type="GO" id="GO:0008926">
    <property type="term" value="F:mannitol-1-phosphate 5-dehydrogenase activity"/>
    <property type="evidence" value="ECO:0007669"/>
    <property type="project" value="TreeGrafter"/>
</dbReference>
<evidence type="ECO:0000259" key="3">
    <source>
        <dbReference type="Pfam" id="PF01232"/>
    </source>
</evidence>
<dbReference type="Proteomes" id="UP000249645">
    <property type="component" value="Unassembled WGS sequence"/>
</dbReference>
<evidence type="ECO:0000259" key="4">
    <source>
        <dbReference type="Pfam" id="PF08125"/>
    </source>
</evidence>
<comment type="caution">
    <text evidence="5">The sequence shown here is derived from an EMBL/GenBank/DDBJ whole genome shotgun (WGS) entry which is preliminary data.</text>
</comment>
<accession>A0A2W5F1X1</accession>
<feature type="domain" description="Mannitol dehydrogenase C-terminal" evidence="4">
    <location>
        <begin position="276"/>
        <end position="456"/>
    </location>
</feature>
<dbReference type="InterPro" id="IPR036291">
    <property type="entry name" value="NAD(P)-bd_dom_sf"/>
</dbReference>
<name>A0A2W5F1X1_9SPHI</name>
<evidence type="ECO:0000313" key="6">
    <source>
        <dbReference type="Proteomes" id="UP000249645"/>
    </source>
</evidence>
<dbReference type="PANTHER" id="PTHR30524">
    <property type="entry name" value="MANNITOL-1-PHOSPHATE 5-DEHYDROGENASE"/>
    <property type="match status" value="1"/>
</dbReference>
<dbReference type="PANTHER" id="PTHR30524:SF0">
    <property type="entry name" value="ALTRONATE OXIDOREDUCTASE-RELATED"/>
    <property type="match status" value="1"/>
</dbReference>
<dbReference type="InterPro" id="IPR008927">
    <property type="entry name" value="6-PGluconate_DH-like_C_sf"/>
</dbReference>
<keyword evidence="1" id="KW-0560">Oxidoreductase</keyword>
<dbReference type="Gene3D" id="1.10.1040.10">
    <property type="entry name" value="N-(1-d-carboxylethyl)-l-norvaline Dehydrogenase, domain 2"/>
    <property type="match status" value="1"/>
</dbReference>
<dbReference type="SUPFAM" id="SSF51735">
    <property type="entry name" value="NAD(P)-binding Rossmann-fold domains"/>
    <property type="match status" value="1"/>
</dbReference>
<dbReference type="InterPro" id="IPR013118">
    <property type="entry name" value="Mannitol_DH_C"/>
</dbReference>